<dbReference type="AlphaFoldDB" id="A0A2S9YP43"/>
<evidence type="ECO:0000256" key="1">
    <source>
        <dbReference type="SAM" id="MobiDB-lite"/>
    </source>
</evidence>
<comment type="caution">
    <text evidence="2">The sequence shown here is derived from an EMBL/GenBank/DDBJ whole genome shotgun (WGS) entry which is preliminary data.</text>
</comment>
<sequence>MDQILAELRRSERDPDADEDTDESERVNQILADLLGNDSEPDFEADIMAQTEALAEPERSGAAHGQHDQEDQVDQSGPRGSLDTSTDMLTSALSEPMLDDGLAPPFADPDDAPVPSDEAGHVGDAEDFDLDFD</sequence>
<evidence type="ECO:0000313" key="3">
    <source>
        <dbReference type="Proteomes" id="UP000238823"/>
    </source>
</evidence>
<feature type="compositionally biased region" description="Basic and acidic residues" evidence="1">
    <location>
        <begin position="56"/>
        <end position="70"/>
    </location>
</feature>
<feature type="region of interest" description="Disordered" evidence="1">
    <location>
        <begin position="1"/>
        <end position="26"/>
    </location>
</feature>
<dbReference type="EMBL" id="PVNL01000065">
    <property type="protein sequence ID" value="PRQ06839.1"/>
    <property type="molecule type" value="Genomic_DNA"/>
</dbReference>
<organism evidence="2 3">
    <name type="scientific">Enhygromyxa salina</name>
    <dbReference type="NCBI Taxonomy" id="215803"/>
    <lineage>
        <taxon>Bacteria</taxon>
        <taxon>Pseudomonadati</taxon>
        <taxon>Myxococcota</taxon>
        <taxon>Polyangia</taxon>
        <taxon>Nannocystales</taxon>
        <taxon>Nannocystaceae</taxon>
        <taxon>Enhygromyxa</taxon>
    </lineage>
</organism>
<dbReference type="Proteomes" id="UP000238823">
    <property type="component" value="Unassembled WGS sequence"/>
</dbReference>
<feature type="compositionally biased region" description="Polar residues" evidence="1">
    <location>
        <begin position="82"/>
        <end position="93"/>
    </location>
</feature>
<name>A0A2S9YP43_9BACT</name>
<feature type="region of interest" description="Disordered" evidence="1">
    <location>
        <begin position="52"/>
        <end position="133"/>
    </location>
</feature>
<evidence type="ECO:0000313" key="2">
    <source>
        <dbReference type="EMBL" id="PRQ06839.1"/>
    </source>
</evidence>
<protein>
    <submittedName>
        <fullName evidence="2">Uncharacterized protein</fullName>
    </submittedName>
</protein>
<accession>A0A2S9YP43</accession>
<gene>
    <name evidence="2" type="ORF">ENSA7_34490</name>
</gene>
<proteinExistence type="predicted"/>
<reference evidence="2 3" key="1">
    <citation type="submission" date="2018-03" db="EMBL/GenBank/DDBJ databases">
        <title>Draft Genome Sequences of the Obligatory Marine Myxobacteria Enhygromyxa salina SWB007.</title>
        <authorList>
            <person name="Poehlein A."/>
            <person name="Moghaddam J.A."/>
            <person name="Harms H."/>
            <person name="Alanjari M."/>
            <person name="Koenig G.M."/>
            <person name="Daniel R."/>
            <person name="Schaeberle T.F."/>
        </authorList>
    </citation>
    <scope>NUCLEOTIDE SEQUENCE [LARGE SCALE GENOMIC DNA]</scope>
    <source>
        <strain evidence="2 3">SWB007</strain>
    </source>
</reference>